<name>A0A543ALU8_9MICC</name>
<sequence length="238" mass="25857">MKPCPVLSEMKANFMASPTETDLTALAEAATRTGARPFNGATGNWTTAVEVALMDTILSIGAEADGAYGAGVLPRLRAYKAFRGPANMMRLLATLGPFGLADFVAEQYQIDRLMTAAGALLDAGINSAADVDPASQQQRDALLTTDGVPTPAWDYFLIVLGHYTPHLSEVQNAWLDAFVARALGFGQFSRTQRDDLLLGVTSKLDVEHQRRSFGRMPEFTLPQLHHIIFRAEFARVTV</sequence>
<comment type="caution">
    <text evidence="1">The sequence shown here is derived from an EMBL/GenBank/DDBJ whole genome shotgun (WGS) entry which is preliminary data.</text>
</comment>
<evidence type="ECO:0000313" key="2">
    <source>
        <dbReference type="Proteomes" id="UP000319746"/>
    </source>
</evidence>
<accession>A0A543ALU8</accession>
<dbReference type="Proteomes" id="UP000319746">
    <property type="component" value="Unassembled WGS sequence"/>
</dbReference>
<dbReference type="AlphaFoldDB" id="A0A543ALU8"/>
<organism evidence="1 2">
    <name type="scientific">Enteractinococcus coprophilus</name>
    <dbReference type="NCBI Taxonomy" id="1027633"/>
    <lineage>
        <taxon>Bacteria</taxon>
        <taxon>Bacillati</taxon>
        <taxon>Actinomycetota</taxon>
        <taxon>Actinomycetes</taxon>
        <taxon>Micrococcales</taxon>
        <taxon>Micrococcaceae</taxon>
    </lineage>
</organism>
<protein>
    <submittedName>
        <fullName evidence="1">Uncharacterized protein</fullName>
    </submittedName>
</protein>
<keyword evidence="2" id="KW-1185">Reference proteome</keyword>
<evidence type="ECO:0000313" key="1">
    <source>
        <dbReference type="EMBL" id="TQL73574.1"/>
    </source>
</evidence>
<proteinExistence type="predicted"/>
<dbReference type="EMBL" id="VFOU01000001">
    <property type="protein sequence ID" value="TQL73574.1"/>
    <property type="molecule type" value="Genomic_DNA"/>
</dbReference>
<gene>
    <name evidence="1" type="ORF">FB556_0012</name>
</gene>
<reference evidence="1 2" key="1">
    <citation type="submission" date="2019-06" db="EMBL/GenBank/DDBJ databases">
        <title>Sequencing the genomes of 1000 actinobacteria strains.</title>
        <authorList>
            <person name="Klenk H.-P."/>
        </authorList>
    </citation>
    <scope>NUCLEOTIDE SEQUENCE [LARGE SCALE GENOMIC DNA]</scope>
    <source>
        <strain evidence="1 2">DSM 24083</strain>
    </source>
</reference>